<keyword evidence="1" id="KW-0472">Membrane</keyword>
<sequence>MPSLFNYFERLTALGRERAGNVAVITATFAPIAAMMAALAIDTGAVATQKRALQGHADVAALVAASDLLNAESVARAYLSDNGRTGIDLEHDEEAEEVRSTTGMTVEVETGRYTADKDLPVSERFVVGQGPVNAARVSLSEPQHRLFEFLGRSPKRLEVSGVAVVSAEAGISVGSRLARLEDGILNSLLSELLGAEIGLSAMSYDALLDVEIDMIDCLEWLAEDLELTAVTYEDVLETNIGLEDLLSAMAETVGDSALARQALRSLSQDAGRDPRTLKVGDLIELGRIAPRALGDVPAGTGVRLDALPLLMASAITANGNNQIDLGLSAHAGRLVNVDASLVIGERPQGQSWFALSGLPGETVSTAQMRLSVIAEIGGGRHLSDALISLPIHIDLAAADARITDIVCEPGERDPQRVNVAVRPSLARLRIADIEGSGASARVEPAHILNGRLIQIDAFADVQAANPDDAQLRYMRHEIGGDPKTAGTSRALEGLLTSAISELDYEIDVIGIQLLSDAYIASILSGLFEELAQPLDTLVFSLTSALGLGLGEADVWVHTASCNAPVLVQ</sequence>
<organism evidence="3 4">
    <name type="scientific">Henriciella algicola</name>
    <dbReference type="NCBI Taxonomy" id="1608422"/>
    <lineage>
        <taxon>Bacteria</taxon>
        <taxon>Pseudomonadati</taxon>
        <taxon>Pseudomonadota</taxon>
        <taxon>Alphaproteobacteria</taxon>
        <taxon>Hyphomonadales</taxon>
        <taxon>Hyphomonadaceae</taxon>
        <taxon>Henriciella</taxon>
    </lineage>
</organism>
<reference evidence="3 4" key="1">
    <citation type="submission" date="2018-08" db="EMBL/GenBank/DDBJ databases">
        <title>Henriciella mobilis sp. nov., isolated from seawater.</title>
        <authorList>
            <person name="Cheng H."/>
            <person name="Wu Y.-H."/>
            <person name="Xu X.-W."/>
            <person name="Guo L.-L."/>
        </authorList>
    </citation>
    <scope>NUCLEOTIDE SEQUENCE [LARGE SCALE GENOMIC DNA]</scope>
    <source>
        <strain evidence="3 4">CCUG67844</strain>
    </source>
</reference>
<name>A0A399RMB0_9PROT</name>
<keyword evidence="1" id="KW-0812">Transmembrane</keyword>
<accession>A0A399RMB0</accession>
<evidence type="ECO:0000259" key="2">
    <source>
        <dbReference type="Pfam" id="PF13400"/>
    </source>
</evidence>
<dbReference type="Proteomes" id="UP000265845">
    <property type="component" value="Unassembled WGS sequence"/>
</dbReference>
<proteinExistence type="predicted"/>
<dbReference type="Pfam" id="PF13400">
    <property type="entry name" value="Tad"/>
    <property type="match status" value="1"/>
</dbReference>
<evidence type="ECO:0000256" key="1">
    <source>
        <dbReference type="SAM" id="Phobius"/>
    </source>
</evidence>
<feature type="transmembrane region" description="Helical" evidence="1">
    <location>
        <begin position="21"/>
        <end position="41"/>
    </location>
</feature>
<dbReference type="RefSeq" id="WP_119453067.1">
    <property type="nucleotide sequence ID" value="NZ_QWGA01000003.1"/>
</dbReference>
<keyword evidence="1" id="KW-1133">Transmembrane helix</keyword>
<dbReference type="OrthoDB" id="7630116at2"/>
<gene>
    <name evidence="3" type="ORF">D1222_04825</name>
</gene>
<evidence type="ECO:0000313" key="4">
    <source>
        <dbReference type="Proteomes" id="UP000265845"/>
    </source>
</evidence>
<feature type="domain" description="Putative Flp pilus-assembly TadG-like N-terminal" evidence="2">
    <location>
        <begin position="20"/>
        <end position="67"/>
    </location>
</feature>
<protein>
    <recommendedName>
        <fullName evidence="2">Putative Flp pilus-assembly TadG-like N-terminal domain-containing protein</fullName>
    </recommendedName>
</protein>
<dbReference type="AlphaFoldDB" id="A0A399RMB0"/>
<dbReference type="InterPro" id="IPR028087">
    <property type="entry name" value="Tad_N"/>
</dbReference>
<comment type="caution">
    <text evidence="3">The sequence shown here is derived from an EMBL/GenBank/DDBJ whole genome shotgun (WGS) entry which is preliminary data.</text>
</comment>
<evidence type="ECO:0000313" key="3">
    <source>
        <dbReference type="EMBL" id="RIJ31573.1"/>
    </source>
</evidence>
<keyword evidence="4" id="KW-1185">Reference proteome</keyword>
<dbReference type="EMBL" id="QWGA01000003">
    <property type="protein sequence ID" value="RIJ31573.1"/>
    <property type="molecule type" value="Genomic_DNA"/>
</dbReference>